<name>A0A699LGB1_TANCI</name>
<reference evidence="1" key="1">
    <citation type="journal article" date="2019" name="Sci. Rep.">
        <title>Draft genome of Tanacetum cinerariifolium, the natural source of mosquito coil.</title>
        <authorList>
            <person name="Yamashiro T."/>
            <person name="Shiraishi A."/>
            <person name="Satake H."/>
            <person name="Nakayama K."/>
        </authorList>
    </citation>
    <scope>NUCLEOTIDE SEQUENCE</scope>
</reference>
<dbReference type="EMBL" id="BKCJ010603216">
    <property type="protein sequence ID" value="GFB32879.1"/>
    <property type="molecule type" value="Genomic_DNA"/>
</dbReference>
<proteinExistence type="predicted"/>
<sequence>MEKPERVLHMLLRTTLSWNRALFVWKALLLRLQRETSLSDSLDVVHARVLKLKEVTAATTSALAISVTTANISSISTISMADYDTPDAGVQDTAPHSPKIVFEKEDLETAPEHPSAIVCNLFEAVVCT</sequence>
<evidence type="ECO:0000313" key="1">
    <source>
        <dbReference type="EMBL" id="GFB32879.1"/>
    </source>
</evidence>
<protein>
    <submittedName>
        <fullName evidence="1">Uncharacterized protein</fullName>
    </submittedName>
</protein>
<accession>A0A699LGB1</accession>
<comment type="caution">
    <text evidence="1">The sequence shown here is derived from an EMBL/GenBank/DDBJ whole genome shotgun (WGS) entry which is preliminary data.</text>
</comment>
<dbReference type="AlphaFoldDB" id="A0A699LGB1"/>
<organism evidence="1">
    <name type="scientific">Tanacetum cinerariifolium</name>
    <name type="common">Dalmatian daisy</name>
    <name type="synonym">Chrysanthemum cinerariifolium</name>
    <dbReference type="NCBI Taxonomy" id="118510"/>
    <lineage>
        <taxon>Eukaryota</taxon>
        <taxon>Viridiplantae</taxon>
        <taxon>Streptophyta</taxon>
        <taxon>Embryophyta</taxon>
        <taxon>Tracheophyta</taxon>
        <taxon>Spermatophyta</taxon>
        <taxon>Magnoliopsida</taxon>
        <taxon>eudicotyledons</taxon>
        <taxon>Gunneridae</taxon>
        <taxon>Pentapetalae</taxon>
        <taxon>asterids</taxon>
        <taxon>campanulids</taxon>
        <taxon>Asterales</taxon>
        <taxon>Asteraceae</taxon>
        <taxon>Asteroideae</taxon>
        <taxon>Anthemideae</taxon>
        <taxon>Anthemidinae</taxon>
        <taxon>Tanacetum</taxon>
    </lineage>
</organism>
<gene>
    <name evidence="1" type="ORF">Tci_704850</name>
</gene>